<dbReference type="AlphaFoldDB" id="A0A0S4INY0"/>
<dbReference type="Gene3D" id="1.25.40.180">
    <property type="match status" value="1"/>
</dbReference>
<dbReference type="PANTHER" id="PTHR18034">
    <property type="entry name" value="CELL CYCLE CONTROL PROTEIN CWF22-RELATED"/>
    <property type="match status" value="1"/>
</dbReference>
<feature type="domain" description="MI" evidence="5">
    <location>
        <begin position="290"/>
        <end position="408"/>
    </location>
</feature>
<evidence type="ECO:0000256" key="1">
    <source>
        <dbReference type="ARBA" id="ARBA00004123"/>
    </source>
</evidence>
<organism evidence="6 7">
    <name type="scientific">Bodo saltans</name>
    <name type="common">Flagellated protozoan</name>
    <dbReference type="NCBI Taxonomy" id="75058"/>
    <lineage>
        <taxon>Eukaryota</taxon>
        <taxon>Discoba</taxon>
        <taxon>Euglenozoa</taxon>
        <taxon>Kinetoplastea</taxon>
        <taxon>Metakinetoplastina</taxon>
        <taxon>Eubodonida</taxon>
        <taxon>Bodonidae</taxon>
        <taxon>Bodo</taxon>
    </lineage>
</organism>
<comment type="similarity">
    <text evidence="2">Belongs to the CWC22 family.</text>
</comment>
<dbReference type="EMBL" id="CYKH01000040">
    <property type="protein sequence ID" value="CUE63994.1"/>
    <property type="molecule type" value="Genomic_DNA"/>
</dbReference>
<dbReference type="GO" id="GO:0042274">
    <property type="term" value="P:ribosomal small subunit biogenesis"/>
    <property type="evidence" value="ECO:0007669"/>
    <property type="project" value="TreeGrafter"/>
</dbReference>
<dbReference type="InterPro" id="IPR016024">
    <property type="entry name" value="ARM-type_fold"/>
</dbReference>
<keyword evidence="7" id="KW-1185">Reference proteome</keyword>
<reference evidence="7" key="1">
    <citation type="submission" date="2015-09" db="EMBL/GenBank/DDBJ databases">
        <authorList>
            <consortium name="Pathogen Informatics"/>
        </authorList>
    </citation>
    <scope>NUCLEOTIDE SEQUENCE [LARGE SCALE GENOMIC DNA]</scope>
    <source>
        <strain evidence="7">Lake Konstanz</strain>
    </source>
</reference>
<keyword evidence="3" id="KW-0539">Nucleus</keyword>
<evidence type="ECO:0000256" key="3">
    <source>
        <dbReference type="ARBA" id="ARBA00023242"/>
    </source>
</evidence>
<accession>A0A0S4INY0</accession>
<dbReference type="PANTHER" id="PTHR18034:SF4">
    <property type="entry name" value="NUCLEOLAR MIF4G DOMAIN-CONTAINING PROTEIN 1"/>
    <property type="match status" value="1"/>
</dbReference>
<evidence type="ECO:0000256" key="4">
    <source>
        <dbReference type="SAM" id="MobiDB-lite"/>
    </source>
</evidence>
<feature type="compositionally biased region" description="Polar residues" evidence="4">
    <location>
        <begin position="249"/>
        <end position="259"/>
    </location>
</feature>
<dbReference type="GO" id="GO:0005730">
    <property type="term" value="C:nucleolus"/>
    <property type="evidence" value="ECO:0007669"/>
    <property type="project" value="TreeGrafter"/>
</dbReference>
<proteinExistence type="inferred from homology"/>
<name>A0A0S4INY0_BODSA</name>
<feature type="region of interest" description="Disordered" evidence="4">
    <location>
        <begin position="249"/>
        <end position="268"/>
    </location>
</feature>
<dbReference type="InterPro" id="IPR050781">
    <property type="entry name" value="CWC22_splicing_factor"/>
</dbReference>
<dbReference type="InterPro" id="IPR003891">
    <property type="entry name" value="Initiation_fac_eIF4g_MI"/>
</dbReference>
<protein>
    <recommendedName>
        <fullName evidence="5">MI domain-containing protein</fullName>
    </recommendedName>
</protein>
<dbReference type="SUPFAM" id="SSF48371">
    <property type="entry name" value="ARM repeat"/>
    <property type="match status" value="1"/>
</dbReference>
<dbReference type="PROSITE" id="PS51366">
    <property type="entry name" value="MI"/>
    <property type="match status" value="1"/>
</dbReference>
<dbReference type="GO" id="GO:0003723">
    <property type="term" value="F:RNA binding"/>
    <property type="evidence" value="ECO:0007669"/>
    <property type="project" value="TreeGrafter"/>
</dbReference>
<comment type="subcellular location">
    <subcellularLocation>
        <location evidence="1">Nucleus</location>
    </subcellularLocation>
</comment>
<dbReference type="Pfam" id="PF02847">
    <property type="entry name" value="MA3"/>
    <property type="match status" value="1"/>
</dbReference>
<sequence length="512" mass="56224">MSAVPKTCKLRIRRIVNKLTIVNVVGCARDLCQLFVDGTFSRAEVLTVFSAELVTTFTNTHVSTHAVLCAYSGVVRGLQLLHGSSSGTMVVESVIDTLRKSLGEADDTSAGNCGGFLSFLYLLGGVSNQFISGMISSCATEFGDAGVSCCLSVLRCCGAKLVTEIPTELNKVVKGLESQQSRRTKRGDMLLSACQEIVRSGSVNKESDAAVEGIATSLTELVGDKDKHTSRRRLATQNTSEVRWTPLTSNTGAASSITSTEEDERATKRRRIEVERTREKAVSGQRFTSEAKREIFNCIANAADDVDCFHALVNRDPSFSQLSDSFAVLLQCCVREPMPNGFYANVVQRLVSSKKTFKNILQYALWDRFKAIRIDQADLTGFINLAAFLGELLASDVFDLQVLRGLDLEETSKAIGLFTRILLLRLFVSLSSEKLTSLFFTLSCSRKADDTLRSCLSSFVDRYFVDDQEASRWIPQVFDVVAHASPFAETRNLPAFAKRIEGVAKALKVRNL</sequence>
<evidence type="ECO:0000313" key="6">
    <source>
        <dbReference type="EMBL" id="CUE63994.1"/>
    </source>
</evidence>
<dbReference type="OMA" id="SEHINCM"/>
<dbReference type="VEuPathDB" id="TriTrypDB:BSAL_50370"/>
<dbReference type="Proteomes" id="UP000051952">
    <property type="component" value="Unassembled WGS sequence"/>
</dbReference>
<gene>
    <name evidence="6" type="ORF">BSAL_50370</name>
</gene>
<evidence type="ECO:0000256" key="2">
    <source>
        <dbReference type="ARBA" id="ARBA00006856"/>
    </source>
</evidence>
<evidence type="ECO:0000259" key="5">
    <source>
        <dbReference type="PROSITE" id="PS51366"/>
    </source>
</evidence>
<dbReference type="OrthoDB" id="278102at2759"/>
<evidence type="ECO:0000313" key="7">
    <source>
        <dbReference type="Proteomes" id="UP000051952"/>
    </source>
</evidence>
<dbReference type="SMART" id="SM00544">
    <property type="entry name" value="MA3"/>
    <property type="match status" value="1"/>
</dbReference>